<dbReference type="GO" id="GO:0016192">
    <property type="term" value="P:vesicle-mediated transport"/>
    <property type="evidence" value="ECO:0007669"/>
    <property type="project" value="TreeGrafter"/>
</dbReference>
<feature type="transmembrane region" description="Helical" evidence="6">
    <location>
        <begin position="101"/>
        <end position="119"/>
    </location>
</feature>
<keyword evidence="3 6" id="KW-0812">Transmembrane</keyword>
<dbReference type="GO" id="GO:0000139">
    <property type="term" value="C:Golgi membrane"/>
    <property type="evidence" value="ECO:0007669"/>
    <property type="project" value="TreeGrafter"/>
</dbReference>
<dbReference type="RefSeq" id="XP_029232278.1">
    <property type="nucleotide sequence ID" value="XM_029367670.1"/>
</dbReference>
<name>A0A3S5IUP1_9TRYP</name>
<dbReference type="PANTHER" id="PTHR13019">
    <property type="entry name" value="GOLGI APPARATUS MEMBRANE PROTEIN TVP23"/>
    <property type="match status" value="1"/>
</dbReference>
<evidence type="ECO:0000313" key="9">
    <source>
        <dbReference type="Proteomes" id="UP000284403"/>
    </source>
</evidence>
<evidence type="ECO:0000256" key="3">
    <source>
        <dbReference type="ARBA" id="ARBA00022692"/>
    </source>
</evidence>
<dbReference type="Proteomes" id="UP000284403">
    <property type="component" value="Unassembled WGS sequence"/>
</dbReference>
<evidence type="ECO:0000256" key="5">
    <source>
        <dbReference type="ARBA" id="ARBA00023136"/>
    </source>
</evidence>
<dbReference type="InterPro" id="IPR008564">
    <property type="entry name" value="TVP23-like"/>
</dbReference>
<dbReference type="PANTHER" id="PTHR13019:SF7">
    <property type="entry name" value="GOLGI APPARATUS MEMBRANE PROTEIN TVP23"/>
    <property type="match status" value="1"/>
</dbReference>
<comment type="caution">
    <text evidence="8">The sequence shown here is derived from an EMBL/GenBank/DDBJ whole genome shotgun (WGS) entry which is preliminary data.</text>
</comment>
<organism evidence="8 9">
    <name type="scientific">Trypanosoma conorhini</name>
    <dbReference type="NCBI Taxonomy" id="83891"/>
    <lineage>
        <taxon>Eukaryota</taxon>
        <taxon>Discoba</taxon>
        <taxon>Euglenozoa</taxon>
        <taxon>Kinetoplastea</taxon>
        <taxon>Metakinetoplastina</taxon>
        <taxon>Trypanosomatida</taxon>
        <taxon>Trypanosomatidae</taxon>
        <taxon>Trypanosoma</taxon>
    </lineage>
</organism>
<evidence type="ECO:0000256" key="6">
    <source>
        <dbReference type="RuleBase" id="RU361206"/>
    </source>
</evidence>
<feature type="compositionally biased region" description="Low complexity" evidence="7">
    <location>
        <begin position="18"/>
        <end position="34"/>
    </location>
</feature>
<dbReference type="AlphaFoldDB" id="A0A3S5IUP1"/>
<dbReference type="GeneID" id="40314341"/>
<dbReference type="OrthoDB" id="2151161at2759"/>
<comment type="subcellular location">
    <subcellularLocation>
        <location evidence="1 6">Membrane</location>
        <topology evidence="1 6">Multi-pass membrane protein</topology>
    </subcellularLocation>
</comment>
<proteinExistence type="inferred from homology"/>
<protein>
    <recommendedName>
        <fullName evidence="6">Golgi apparatus membrane protein TVP23 homolog</fullName>
    </recommendedName>
</protein>
<feature type="region of interest" description="Disordered" evidence="7">
    <location>
        <begin position="1"/>
        <end position="44"/>
    </location>
</feature>
<dbReference type="GO" id="GO:0009306">
    <property type="term" value="P:protein secretion"/>
    <property type="evidence" value="ECO:0007669"/>
    <property type="project" value="TreeGrafter"/>
</dbReference>
<keyword evidence="4 6" id="KW-1133">Transmembrane helix</keyword>
<accession>A0A3S5IUP1</accession>
<feature type="transmembrane region" description="Helical" evidence="6">
    <location>
        <begin position="189"/>
        <end position="208"/>
    </location>
</feature>
<keyword evidence="9" id="KW-1185">Reference proteome</keyword>
<evidence type="ECO:0000256" key="7">
    <source>
        <dbReference type="SAM" id="MobiDB-lite"/>
    </source>
</evidence>
<keyword evidence="5 6" id="KW-0472">Membrane</keyword>
<dbReference type="EMBL" id="MKKU01000017">
    <property type="protein sequence ID" value="RNF27072.1"/>
    <property type="molecule type" value="Genomic_DNA"/>
</dbReference>
<comment type="similarity">
    <text evidence="2 6">Belongs to the TVP23 family.</text>
</comment>
<reference evidence="8 9" key="1">
    <citation type="journal article" date="2018" name="BMC Genomics">
        <title>Genomic comparison of Trypanosoma conorhini and Trypanosoma rangeli to Trypanosoma cruzi strains of high and low virulence.</title>
        <authorList>
            <person name="Bradwell K.R."/>
            <person name="Koparde V.N."/>
            <person name="Matveyev A.V."/>
            <person name="Serrano M.G."/>
            <person name="Alves J.M."/>
            <person name="Parikh H."/>
            <person name="Huang B."/>
            <person name="Lee V."/>
            <person name="Espinosa-Alvarez O."/>
            <person name="Ortiz P.A."/>
            <person name="Costa-Martins A.G."/>
            <person name="Teixeira M.M."/>
            <person name="Buck G.A."/>
        </authorList>
    </citation>
    <scope>NUCLEOTIDE SEQUENCE [LARGE SCALE GENOMIC DNA]</scope>
    <source>
        <strain evidence="8 9">025E</strain>
    </source>
</reference>
<evidence type="ECO:0000256" key="4">
    <source>
        <dbReference type="ARBA" id="ARBA00022989"/>
    </source>
</evidence>
<evidence type="ECO:0000313" key="8">
    <source>
        <dbReference type="EMBL" id="RNF27072.1"/>
    </source>
</evidence>
<evidence type="ECO:0000256" key="2">
    <source>
        <dbReference type="ARBA" id="ARBA00005467"/>
    </source>
</evidence>
<gene>
    <name evidence="8" type="ORF">Tco025E_00730</name>
</gene>
<dbReference type="Pfam" id="PF05832">
    <property type="entry name" value="DUF846"/>
    <property type="match status" value="1"/>
</dbReference>
<feature type="transmembrane region" description="Helical" evidence="6">
    <location>
        <begin position="164"/>
        <end position="183"/>
    </location>
</feature>
<sequence>MLEPNQPRFDFSSPPPMQQQQQPSPSPAQFFPAQHSSTGGNAFYPSPAFGSGGVPPPAATAAAPQSDDRVYKGVHPVVALFHLAFKAGALLTFILGSLFSSSYVTVFVVTILFLAADFWTTKNVSGRLLVCLRWWNEVRDDGSTHWVFESAPDAEARVNAFDKWFFWITTGGNFLVWLLLAIFNLMSSRLPMTIVGAVLGGANFIGFLKCSRDAKKRVTQFMLERAAQQQGLVREAARAL</sequence>
<evidence type="ECO:0000256" key="1">
    <source>
        <dbReference type="ARBA" id="ARBA00004141"/>
    </source>
</evidence>